<gene>
    <name evidence="1" type="ORF">CesoFtcFv8_024248</name>
</gene>
<dbReference type="AlphaFoldDB" id="A0AAN8B6K6"/>
<sequence length="82" mass="9028">MNVSACLLADHFLLKHNKSFHNTLQMQNMSCTVASGIKTLDHVLHAQAISTAEDRLRIIMDDQRESLASICGFQDCGGRIGV</sequence>
<reference evidence="1 2" key="1">
    <citation type="journal article" date="2023" name="Mol. Biol. Evol.">
        <title>Genomics of Secondarily Temperate Adaptation in the Only Non-Antarctic Icefish.</title>
        <authorList>
            <person name="Rivera-Colon A.G."/>
            <person name="Rayamajhi N."/>
            <person name="Minhas B.F."/>
            <person name="Madrigal G."/>
            <person name="Bilyk K.T."/>
            <person name="Yoon V."/>
            <person name="Hune M."/>
            <person name="Gregory S."/>
            <person name="Cheng C.H.C."/>
            <person name="Catchen J.M."/>
        </authorList>
    </citation>
    <scope>NUCLEOTIDE SEQUENCE [LARGE SCALE GENOMIC DNA]</scope>
    <source>
        <strain evidence="1">JC2023a</strain>
    </source>
</reference>
<accession>A0AAN8B6K6</accession>
<protein>
    <submittedName>
        <fullName evidence="1">Uncharacterized protein</fullName>
    </submittedName>
</protein>
<proteinExistence type="predicted"/>
<evidence type="ECO:0000313" key="2">
    <source>
        <dbReference type="Proteomes" id="UP001335648"/>
    </source>
</evidence>
<organism evidence="1 2">
    <name type="scientific">Champsocephalus esox</name>
    <name type="common">pike icefish</name>
    <dbReference type="NCBI Taxonomy" id="159716"/>
    <lineage>
        <taxon>Eukaryota</taxon>
        <taxon>Metazoa</taxon>
        <taxon>Chordata</taxon>
        <taxon>Craniata</taxon>
        <taxon>Vertebrata</taxon>
        <taxon>Euteleostomi</taxon>
        <taxon>Actinopterygii</taxon>
        <taxon>Neopterygii</taxon>
        <taxon>Teleostei</taxon>
        <taxon>Neoteleostei</taxon>
        <taxon>Acanthomorphata</taxon>
        <taxon>Eupercaria</taxon>
        <taxon>Perciformes</taxon>
        <taxon>Notothenioidei</taxon>
        <taxon>Channichthyidae</taxon>
        <taxon>Champsocephalus</taxon>
    </lineage>
</organism>
<dbReference type="EMBL" id="JAULUE010002065">
    <property type="protein sequence ID" value="KAK5878879.1"/>
    <property type="molecule type" value="Genomic_DNA"/>
</dbReference>
<comment type="caution">
    <text evidence="1">The sequence shown here is derived from an EMBL/GenBank/DDBJ whole genome shotgun (WGS) entry which is preliminary data.</text>
</comment>
<evidence type="ECO:0000313" key="1">
    <source>
        <dbReference type="EMBL" id="KAK5878879.1"/>
    </source>
</evidence>
<dbReference type="Proteomes" id="UP001335648">
    <property type="component" value="Unassembled WGS sequence"/>
</dbReference>
<name>A0AAN8B6K6_9TELE</name>
<keyword evidence="2" id="KW-1185">Reference proteome</keyword>